<gene>
    <name evidence="2" type="ORF">SAMN05421882_10535</name>
</gene>
<dbReference type="Proteomes" id="UP000183454">
    <property type="component" value="Unassembled WGS sequence"/>
</dbReference>
<evidence type="ECO:0000313" key="3">
    <source>
        <dbReference type="Proteomes" id="UP000183454"/>
    </source>
</evidence>
<protein>
    <submittedName>
        <fullName evidence="2">Cobalt-zinc-cadmium resistance protein CzcA</fullName>
    </submittedName>
</protein>
<evidence type="ECO:0000313" key="2">
    <source>
        <dbReference type="EMBL" id="SDX05262.1"/>
    </source>
</evidence>
<keyword evidence="1" id="KW-1133">Transmembrane helix</keyword>
<sequence>MTIEMPQQTSLMHMRQSMLMTAGEMARPILFSKVFIILAMIPIFTFERDLIESH</sequence>
<reference evidence="2 3" key="1">
    <citation type="submission" date="2016-10" db="EMBL/GenBank/DDBJ databases">
        <authorList>
            <person name="de Groot N.N."/>
        </authorList>
    </citation>
    <scope>NUCLEOTIDE SEQUENCE [LARGE SCALE GENOMIC DNA]</scope>
    <source>
        <strain evidence="2 3">Nm110</strain>
    </source>
</reference>
<keyword evidence="1" id="KW-0812">Transmembrane</keyword>
<keyword evidence="1" id="KW-0472">Membrane</keyword>
<dbReference type="AlphaFoldDB" id="A0A1H2YJ49"/>
<name>A0A1H2YJ49_9PROT</name>
<dbReference type="EMBL" id="FNNH01000053">
    <property type="protein sequence ID" value="SDX05262.1"/>
    <property type="molecule type" value="Genomic_DNA"/>
</dbReference>
<feature type="transmembrane region" description="Helical" evidence="1">
    <location>
        <begin position="25"/>
        <end position="46"/>
    </location>
</feature>
<evidence type="ECO:0000256" key="1">
    <source>
        <dbReference type="SAM" id="Phobius"/>
    </source>
</evidence>
<proteinExistence type="predicted"/>
<organism evidence="2 3">
    <name type="scientific">Nitrosomonas communis</name>
    <dbReference type="NCBI Taxonomy" id="44574"/>
    <lineage>
        <taxon>Bacteria</taxon>
        <taxon>Pseudomonadati</taxon>
        <taxon>Pseudomonadota</taxon>
        <taxon>Betaproteobacteria</taxon>
        <taxon>Nitrosomonadales</taxon>
        <taxon>Nitrosomonadaceae</taxon>
        <taxon>Nitrosomonas</taxon>
    </lineage>
</organism>
<accession>A0A1H2YJ49</accession>